<evidence type="ECO:0000313" key="2">
    <source>
        <dbReference type="EMBL" id="OAJ41968.1"/>
    </source>
</evidence>
<evidence type="ECO:0000256" key="1">
    <source>
        <dbReference type="SAM" id="MobiDB-lite"/>
    </source>
</evidence>
<dbReference type="EMBL" id="DS022306">
    <property type="protein sequence ID" value="OAJ41968.1"/>
    <property type="molecule type" value="Genomic_DNA"/>
</dbReference>
<dbReference type="VEuPathDB" id="FungiDB:BDEG_25487"/>
<accession>A0A177WPC3</accession>
<reference evidence="2 3" key="1">
    <citation type="submission" date="2006-10" db="EMBL/GenBank/DDBJ databases">
        <title>The Genome Sequence of Batrachochytrium dendrobatidis JEL423.</title>
        <authorList>
            <consortium name="The Broad Institute Genome Sequencing Platform"/>
            <person name="Birren B."/>
            <person name="Lander E."/>
            <person name="Galagan J."/>
            <person name="Cuomo C."/>
            <person name="Devon K."/>
            <person name="Jaffe D."/>
            <person name="Butler J."/>
            <person name="Alvarez P."/>
            <person name="Gnerre S."/>
            <person name="Grabherr M."/>
            <person name="Kleber M."/>
            <person name="Mauceli E."/>
            <person name="Brockman W."/>
            <person name="Young S."/>
            <person name="LaButti K."/>
            <person name="Sykes S."/>
            <person name="DeCaprio D."/>
            <person name="Crawford M."/>
            <person name="Koehrsen M."/>
            <person name="Engels R."/>
            <person name="Montgomery P."/>
            <person name="Pearson M."/>
            <person name="Howarth C."/>
            <person name="Larson L."/>
            <person name="White J."/>
            <person name="O'Leary S."/>
            <person name="Kodira C."/>
            <person name="Zeng Q."/>
            <person name="Yandava C."/>
            <person name="Alvarado L."/>
            <person name="Longcore J."/>
            <person name="James T."/>
        </authorList>
    </citation>
    <scope>NUCLEOTIDE SEQUENCE [LARGE SCALE GENOMIC DNA]</scope>
    <source>
        <strain evidence="2 3">JEL423</strain>
    </source>
</reference>
<organism evidence="2 3">
    <name type="scientific">Batrachochytrium dendrobatidis (strain JEL423)</name>
    <dbReference type="NCBI Taxonomy" id="403673"/>
    <lineage>
        <taxon>Eukaryota</taxon>
        <taxon>Fungi</taxon>
        <taxon>Fungi incertae sedis</taxon>
        <taxon>Chytridiomycota</taxon>
        <taxon>Chytridiomycota incertae sedis</taxon>
        <taxon>Chytridiomycetes</taxon>
        <taxon>Rhizophydiales</taxon>
        <taxon>Rhizophydiales incertae sedis</taxon>
        <taxon>Batrachochytrium</taxon>
    </lineage>
</organism>
<feature type="region of interest" description="Disordered" evidence="1">
    <location>
        <begin position="173"/>
        <end position="196"/>
    </location>
</feature>
<feature type="compositionally biased region" description="Basic and acidic residues" evidence="1">
    <location>
        <begin position="366"/>
        <end position="385"/>
    </location>
</feature>
<dbReference type="AlphaFoldDB" id="A0A177WPC3"/>
<dbReference type="Proteomes" id="UP000077115">
    <property type="component" value="Unassembled WGS sequence"/>
</dbReference>
<reference evidence="2 3" key="2">
    <citation type="submission" date="2016-05" db="EMBL/GenBank/DDBJ databases">
        <title>Lineage-specific infection strategies underlie the spectrum of fungal disease in amphibians.</title>
        <authorList>
            <person name="Cuomo C.A."/>
            <person name="Farrer R.A."/>
            <person name="James T."/>
            <person name="Longcore J."/>
            <person name="Birren B."/>
        </authorList>
    </citation>
    <scope>NUCLEOTIDE SEQUENCE [LARGE SCALE GENOMIC DNA]</scope>
    <source>
        <strain evidence="2 3">JEL423</strain>
    </source>
</reference>
<proteinExistence type="predicted"/>
<feature type="region of interest" description="Disordered" evidence="1">
    <location>
        <begin position="1"/>
        <end position="20"/>
    </location>
</feature>
<protein>
    <submittedName>
        <fullName evidence="2">Uncharacterized protein</fullName>
    </submittedName>
</protein>
<feature type="compositionally biased region" description="Polar residues" evidence="1">
    <location>
        <begin position="355"/>
        <end position="365"/>
    </location>
</feature>
<feature type="region of interest" description="Disordered" evidence="1">
    <location>
        <begin position="353"/>
        <end position="390"/>
    </location>
</feature>
<feature type="compositionally biased region" description="Polar residues" evidence="1">
    <location>
        <begin position="81"/>
        <end position="93"/>
    </location>
</feature>
<feature type="compositionally biased region" description="Polar residues" evidence="1">
    <location>
        <begin position="640"/>
        <end position="663"/>
    </location>
</feature>
<evidence type="ECO:0000313" key="3">
    <source>
        <dbReference type="Proteomes" id="UP000077115"/>
    </source>
</evidence>
<gene>
    <name evidence="2" type="ORF">BDEG_25487</name>
</gene>
<name>A0A177WPC3_BATDL</name>
<feature type="region of interest" description="Disordered" evidence="1">
    <location>
        <begin position="640"/>
        <end position="677"/>
    </location>
</feature>
<sequence>MQQDYQVQFSLPPGRPSYKNELLASRSNMGYRQHPAQLLYTRESDYPPHQAGTALSQFGHVSRNASVQIPPSRPRRFPASLFSQPPTQPQHIQYSRQEPPILPQRSRQQQMQQHVPPPQPDYLLNQYQYQDGMIGSHHTDPFYNQQSETALNPYIQYRQSSHRSIPVHNEYNTTRFPTMNHRPTHSTPFKLSSRVDIPPGPSLHLDYEEKQWRIQHAEMLKQTAQQNQQRQSKVVNKQRDRGRMIPYLQDENIIQEGYPLMQPSFSQNMTESNWDTVSQPALSSPTRTKTASIKKRAAYPPLQPNQPLYQSNEIYSPVELASTYDEPSKVVASTSVGMTRSAKEMAHEKYLHRLSTPTTSRQSKTTLERYKSDHPDTLHGRHMGDSNKSSSSLPIAVNYIPYTHSEYRQLKSRDSHMHLPKGLGRNDDEEWKTQYDKRMRMHEYSELIRQRERESGRNDGMFDTIPHDVISFSNDDSLKHDQYRPRRKLSVVFSDDMVMKESVPTYRNRKVLAGYKPTSSIHSRTHSNNITPVTSNTVQNGKVNKLAVLPRISSNAESVKQKSDLETRVSTSHGKKLIFLDPTDKDIVTKTAASESLNNVPDKSMLDQSEIQNNIERDSKNVDESVFNVNDVCNDTLTHSQAASDSSSMPTDIQPSEPSSIDNDQNDDDPMHLDGTITSHSHLEDIHTPLTHSQLEIATV</sequence>
<feature type="region of interest" description="Disordered" evidence="1">
    <location>
        <begin position="66"/>
        <end position="93"/>
    </location>
</feature>